<dbReference type="PROSITE" id="PS00411">
    <property type="entry name" value="KINESIN_MOTOR_1"/>
    <property type="match status" value="1"/>
</dbReference>
<dbReference type="GO" id="GO:0005875">
    <property type="term" value="C:microtubule associated complex"/>
    <property type="evidence" value="ECO:0007669"/>
    <property type="project" value="TreeGrafter"/>
</dbReference>
<gene>
    <name evidence="7" type="ORF">RDWZM_008679</name>
</gene>
<dbReference type="PROSITE" id="PS50067">
    <property type="entry name" value="KINESIN_MOTOR_2"/>
    <property type="match status" value="1"/>
</dbReference>
<evidence type="ECO:0000256" key="5">
    <source>
        <dbReference type="PROSITE-ProRule" id="PRU00283"/>
    </source>
</evidence>
<dbReference type="InterPro" id="IPR036961">
    <property type="entry name" value="Kinesin_motor_dom_sf"/>
</dbReference>
<dbReference type="Pfam" id="PF00225">
    <property type="entry name" value="Kinesin"/>
    <property type="match status" value="1"/>
</dbReference>
<dbReference type="GO" id="GO:0051231">
    <property type="term" value="P:spindle elongation"/>
    <property type="evidence" value="ECO:0007669"/>
    <property type="project" value="TreeGrafter"/>
</dbReference>
<dbReference type="AlphaFoldDB" id="A0A9Q0M285"/>
<dbReference type="InterPro" id="IPR027640">
    <property type="entry name" value="Kinesin-like_fam"/>
</dbReference>
<accession>A0A9Q0M285</accession>
<dbReference type="PANTHER" id="PTHR47969">
    <property type="entry name" value="CHROMOSOME-ASSOCIATED KINESIN KIF4A-RELATED"/>
    <property type="match status" value="1"/>
</dbReference>
<dbReference type="OMA" id="QTRITPI"/>
<evidence type="ECO:0000256" key="1">
    <source>
        <dbReference type="ARBA" id="ARBA00004245"/>
    </source>
</evidence>
<dbReference type="InterPro" id="IPR019821">
    <property type="entry name" value="Kinesin_motor_CS"/>
</dbReference>
<keyword evidence="3" id="KW-0067">ATP-binding</keyword>
<evidence type="ECO:0000256" key="2">
    <source>
        <dbReference type="ARBA" id="ARBA00022741"/>
    </source>
</evidence>
<comment type="caution">
    <text evidence="5">Lacks conserved residue(s) required for the propagation of feature annotation.</text>
</comment>
<keyword evidence="8" id="KW-1185">Reference proteome</keyword>
<protein>
    <recommendedName>
        <fullName evidence="6">Kinesin motor domain-containing protein</fullName>
    </recommendedName>
</protein>
<dbReference type="InterPro" id="IPR001752">
    <property type="entry name" value="Kinesin_motor_dom"/>
</dbReference>
<evidence type="ECO:0000313" key="7">
    <source>
        <dbReference type="EMBL" id="KAJ6217522.1"/>
    </source>
</evidence>
<dbReference type="SMART" id="SM00129">
    <property type="entry name" value="KISc"/>
    <property type="match status" value="1"/>
</dbReference>
<evidence type="ECO:0000256" key="4">
    <source>
        <dbReference type="ARBA" id="ARBA00023212"/>
    </source>
</evidence>
<dbReference type="EMBL" id="JAPWDV010000003">
    <property type="protein sequence ID" value="KAJ6217522.1"/>
    <property type="molecule type" value="Genomic_DNA"/>
</dbReference>
<comment type="subcellular location">
    <subcellularLocation>
        <location evidence="1">Cytoplasm</location>
        <location evidence="1">Cytoskeleton</location>
    </subcellularLocation>
</comment>
<dbReference type="InterPro" id="IPR027417">
    <property type="entry name" value="P-loop_NTPase"/>
</dbReference>
<evidence type="ECO:0000313" key="8">
    <source>
        <dbReference type="Proteomes" id="UP001142055"/>
    </source>
</evidence>
<dbReference type="GO" id="GO:0007052">
    <property type="term" value="P:mitotic spindle organization"/>
    <property type="evidence" value="ECO:0007669"/>
    <property type="project" value="TreeGrafter"/>
</dbReference>
<dbReference type="SUPFAM" id="SSF52540">
    <property type="entry name" value="P-loop containing nucleoside triphosphate hydrolases"/>
    <property type="match status" value="1"/>
</dbReference>
<proteinExistence type="inferred from homology"/>
<dbReference type="Gene3D" id="3.40.850.10">
    <property type="entry name" value="Kinesin motor domain"/>
    <property type="match status" value="1"/>
</dbReference>
<dbReference type="PANTHER" id="PTHR47969:SF28">
    <property type="entry name" value="KINESIN-LIKE PROTEIN KIF21B"/>
    <property type="match status" value="1"/>
</dbReference>
<dbReference type="GO" id="GO:0005524">
    <property type="term" value="F:ATP binding"/>
    <property type="evidence" value="ECO:0007669"/>
    <property type="project" value="UniProtKB-KW"/>
</dbReference>
<dbReference type="GO" id="GO:0003777">
    <property type="term" value="F:microtubule motor activity"/>
    <property type="evidence" value="ECO:0007669"/>
    <property type="project" value="InterPro"/>
</dbReference>
<comment type="caution">
    <text evidence="7">The sequence shown here is derived from an EMBL/GenBank/DDBJ whole genome shotgun (WGS) entry which is preliminary data.</text>
</comment>
<dbReference type="GO" id="GO:0008017">
    <property type="term" value="F:microtubule binding"/>
    <property type="evidence" value="ECO:0007669"/>
    <property type="project" value="InterPro"/>
</dbReference>
<dbReference type="GO" id="GO:0007018">
    <property type="term" value="P:microtubule-based movement"/>
    <property type="evidence" value="ECO:0007669"/>
    <property type="project" value="InterPro"/>
</dbReference>
<organism evidence="7 8">
    <name type="scientific">Blomia tropicalis</name>
    <name type="common">Mite</name>
    <dbReference type="NCBI Taxonomy" id="40697"/>
    <lineage>
        <taxon>Eukaryota</taxon>
        <taxon>Metazoa</taxon>
        <taxon>Ecdysozoa</taxon>
        <taxon>Arthropoda</taxon>
        <taxon>Chelicerata</taxon>
        <taxon>Arachnida</taxon>
        <taxon>Acari</taxon>
        <taxon>Acariformes</taxon>
        <taxon>Sarcoptiformes</taxon>
        <taxon>Astigmata</taxon>
        <taxon>Glycyphagoidea</taxon>
        <taxon>Echimyopodidae</taxon>
        <taxon>Blomia</taxon>
    </lineage>
</organism>
<reference evidence="7" key="1">
    <citation type="submission" date="2022-12" db="EMBL/GenBank/DDBJ databases">
        <title>Genome assemblies of Blomia tropicalis.</title>
        <authorList>
            <person name="Cui Y."/>
        </authorList>
    </citation>
    <scope>NUCLEOTIDE SEQUENCE</scope>
    <source>
        <tissue evidence="7">Adult mites</tissue>
    </source>
</reference>
<sequence length="145" mass="15963">MAQFIEIYKEKLRDLLLVDGKTESNIRIHEDSKRGIVLTGVTNKMVSRAEEAFICLKNGSTIRTTGSTLMNSKSSRSHAIFTLFVNQTRITPIDESGIGDGNCVQDNPEFVTLNAKFNFVDLAGSESLARTGAVGERAREGIFPH</sequence>
<dbReference type="PRINTS" id="PR00380">
    <property type="entry name" value="KINESINHEAVY"/>
</dbReference>
<keyword evidence="4" id="KW-0206">Cytoskeleton</keyword>
<evidence type="ECO:0000256" key="3">
    <source>
        <dbReference type="ARBA" id="ARBA00022840"/>
    </source>
</evidence>
<evidence type="ECO:0000259" key="6">
    <source>
        <dbReference type="PROSITE" id="PS50067"/>
    </source>
</evidence>
<keyword evidence="4" id="KW-0963">Cytoplasm</keyword>
<name>A0A9Q0M285_BLOTA</name>
<dbReference type="OrthoDB" id="6488664at2759"/>
<keyword evidence="2" id="KW-0547">Nucleotide-binding</keyword>
<dbReference type="Proteomes" id="UP001142055">
    <property type="component" value="Chromosome 3"/>
</dbReference>
<comment type="similarity">
    <text evidence="5">Belongs to the TRAFAC class myosin-kinesin ATPase superfamily. Kinesin family.</text>
</comment>
<feature type="domain" description="Kinesin motor" evidence="6">
    <location>
        <begin position="1"/>
        <end position="145"/>
    </location>
</feature>